<feature type="domain" description="HTH lysR-type" evidence="1">
    <location>
        <begin position="9"/>
        <end position="66"/>
    </location>
</feature>
<proteinExistence type="predicted"/>
<dbReference type="SUPFAM" id="SSF46785">
    <property type="entry name" value="Winged helix' DNA-binding domain"/>
    <property type="match status" value="1"/>
</dbReference>
<organism evidence="2 3">
    <name type="scientific">Myceligenerans crystallogenes</name>
    <dbReference type="NCBI Taxonomy" id="316335"/>
    <lineage>
        <taxon>Bacteria</taxon>
        <taxon>Bacillati</taxon>
        <taxon>Actinomycetota</taxon>
        <taxon>Actinomycetes</taxon>
        <taxon>Micrococcales</taxon>
        <taxon>Promicromonosporaceae</taxon>
        <taxon>Myceligenerans</taxon>
    </lineage>
</organism>
<dbReference type="InterPro" id="IPR036390">
    <property type="entry name" value="WH_DNA-bd_sf"/>
</dbReference>
<sequence>MSEAETLLVQLRCLKALHETPGFRAAAGRMFISDRKLRRELTALEEATGVHLVDRTDVATVTPDGERILTSGIIERLEAHQESIHEAVAELKTLLTAQPDPADVT</sequence>
<evidence type="ECO:0000313" key="2">
    <source>
        <dbReference type="EMBL" id="GAA1852155.1"/>
    </source>
</evidence>
<dbReference type="EMBL" id="BAAANL010000001">
    <property type="protein sequence ID" value="GAA1852155.1"/>
    <property type="molecule type" value="Genomic_DNA"/>
</dbReference>
<gene>
    <name evidence="2" type="ORF">GCM10009751_05930</name>
</gene>
<keyword evidence="3" id="KW-1185">Reference proteome</keyword>
<dbReference type="Proteomes" id="UP001501094">
    <property type="component" value="Unassembled WGS sequence"/>
</dbReference>
<name>A0ABN2N4I8_9MICO</name>
<dbReference type="RefSeq" id="WP_344099347.1">
    <property type="nucleotide sequence ID" value="NZ_BAAANL010000001.1"/>
</dbReference>
<dbReference type="InterPro" id="IPR036388">
    <property type="entry name" value="WH-like_DNA-bd_sf"/>
</dbReference>
<reference evidence="2 3" key="1">
    <citation type="journal article" date="2019" name="Int. J. Syst. Evol. Microbiol.">
        <title>The Global Catalogue of Microorganisms (GCM) 10K type strain sequencing project: providing services to taxonomists for standard genome sequencing and annotation.</title>
        <authorList>
            <consortium name="The Broad Institute Genomics Platform"/>
            <consortium name="The Broad Institute Genome Sequencing Center for Infectious Disease"/>
            <person name="Wu L."/>
            <person name="Ma J."/>
        </authorList>
    </citation>
    <scope>NUCLEOTIDE SEQUENCE [LARGE SCALE GENOMIC DNA]</scope>
    <source>
        <strain evidence="2 3">JCM 14326</strain>
    </source>
</reference>
<dbReference type="Gene3D" id="1.10.10.10">
    <property type="entry name" value="Winged helix-like DNA-binding domain superfamily/Winged helix DNA-binding domain"/>
    <property type="match status" value="1"/>
</dbReference>
<evidence type="ECO:0000313" key="3">
    <source>
        <dbReference type="Proteomes" id="UP001501094"/>
    </source>
</evidence>
<accession>A0ABN2N4I8</accession>
<protein>
    <recommendedName>
        <fullName evidence="1">HTH lysR-type domain-containing protein</fullName>
    </recommendedName>
</protein>
<dbReference type="InterPro" id="IPR000847">
    <property type="entry name" value="LysR_HTH_N"/>
</dbReference>
<evidence type="ECO:0000259" key="1">
    <source>
        <dbReference type="Pfam" id="PF00126"/>
    </source>
</evidence>
<dbReference type="Pfam" id="PF00126">
    <property type="entry name" value="HTH_1"/>
    <property type="match status" value="1"/>
</dbReference>
<comment type="caution">
    <text evidence="2">The sequence shown here is derived from an EMBL/GenBank/DDBJ whole genome shotgun (WGS) entry which is preliminary data.</text>
</comment>